<keyword evidence="6" id="KW-1185">Reference proteome</keyword>
<gene>
    <name evidence="5" type="ORF">LIER_27152</name>
</gene>
<dbReference type="PANTHER" id="PTHR31342">
    <property type="entry name" value="PROTEIN CHUP1, CHLOROPLASTIC"/>
    <property type="match status" value="1"/>
</dbReference>
<keyword evidence="4" id="KW-0472">Membrane</keyword>
<dbReference type="AlphaFoldDB" id="A0AAV3RB07"/>
<dbReference type="GO" id="GO:0055028">
    <property type="term" value="C:cortical microtubule"/>
    <property type="evidence" value="ECO:0007669"/>
    <property type="project" value="TreeGrafter"/>
</dbReference>
<keyword evidence="4" id="KW-0812">Transmembrane</keyword>
<evidence type="ECO:0000256" key="3">
    <source>
        <dbReference type="SAM" id="MobiDB-lite"/>
    </source>
</evidence>
<evidence type="ECO:0000256" key="1">
    <source>
        <dbReference type="ARBA" id="ARBA00023054"/>
    </source>
</evidence>
<accession>A0AAV3RB07</accession>
<reference evidence="5 6" key="1">
    <citation type="submission" date="2024-01" db="EMBL/GenBank/DDBJ databases">
        <title>The complete chloroplast genome sequence of Lithospermum erythrorhizon: insights into the phylogenetic relationship among Boraginaceae species and the maternal lineages of purple gromwells.</title>
        <authorList>
            <person name="Okada T."/>
            <person name="Watanabe K."/>
        </authorList>
    </citation>
    <scope>NUCLEOTIDE SEQUENCE [LARGE SCALE GENOMIC DNA]</scope>
</reference>
<organism evidence="5 6">
    <name type="scientific">Lithospermum erythrorhizon</name>
    <name type="common">Purple gromwell</name>
    <name type="synonym">Lithospermum officinale var. erythrorhizon</name>
    <dbReference type="NCBI Taxonomy" id="34254"/>
    <lineage>
        <taxon>Eukaryota</taxon>
        <taxon>Viridiplantae</taxon>
        <taxon>Streptophyta</taxon>
        <taxon>Embryophyta</taxon>
        <taxon>Tracheophyta</taxon>
        <taxon>Spermatophyta</taxon>
        <taxon>Magnoliopsida</taxon>
        <taxon>eudicotyledons</taxon>
        <taxon>Gunneridae</taxon>
        <taxon>Pentapetalae</taxon>
        <taxon>asterids</taxon>
        <taxon>lamiids</taxon>
        <taxon>Boraginales</taxon>
        <taxon>Boraginaceae</taxon>
        <taxon>Boraginoideae</taxon>
        <taxon>Lithospermeae</taxon>
        <taxon>Lithospermum</taxon>
    </lineage>
</organism>
<dbReference type="PANTHER" id="PTHR31342:SF4">
    <property type="entry name" value="ACTIN BINDING PROTEIN FAMILY"/>
    <property type="match status" value="1"/>
</dbReference>
<evidence type="ECO:0000256" key="4">
    <source>
        <dbReference type="SAM" id="Phobius"/>
    </source>
</evidence>
<feature type="transmembrane region" description="Helical" evidence="4">
    <location>
        <begin position="12"/>
        <end position="32"/>
    </location>
</feature>
<sequence length="593" mass="67006">MMSREKKDSRQEVLKYGVTVAISLGGLLYSFLRSREIKNSESSSDDLNKIQSSGNRDDDQAKGGLWNSSAIGQERYEELSLPKCPNESFTSDFSPSSVVNRGKDFSLSARKTGFSSNDNKDALDSDEISEEYKCVKNGGGESEQDFRRLRNMVKILEEKEKSLEIQLLEYYGLKEQESAVIELQNRLKLNNMETKLFNLKILSLQEDKRKLEEQVADQARITLELEAAKAQIKLLNKKLRSEAEQNRKNIIALQERVKKIQEEENKAVATDNVEANLQKLNYLEDVAEELRKMNSTLRLENSELAQKLEYVQLIATSAMDDDEATTLKKECHHLRQENEELTKKVELLQANRCSDAEEMVYLRWVNACLRYELRNYQPSPGRTIARELSKTLSPESEEKAKQLILDYGSTEGMDGKGRYPTEYDSHRLSSSQISDVTDSGEYSAGILSLKQTKSKGFSKLMRLLQGKDSNIHYQVPSGERTTYIEDMVGKCPGDSPGCHSGFSTVTGANGTITRSTSRGSRYSLDLQRTSDEGSLCIFRSIDSILEDNTIPMQPDKLAHASENVEKSELVKYAEALKASRNKPLKRRTASSSF</sequence>
<dbReference type="GO" id="GO:0072699">
    <property type="term" value="P:protein localization to cortical microtubule cytoskeleton"/>
    <property type="evidence" value="ECO:0007669"/>
    <property type="project" value="TreeGrafter"/>
</dbReference>
<protein>
    <submittedName>
        <fullName evidence="5">Non-motor actin binding protein</fullName>
    </submittedName>
</protein>
<proteinExistence type="predicted"/>
<comment type="caution">
    <text evidence="5">The sequence shown here is derived from an EMBL/GenBank/DDBJ whole genome shotgun (WGS) entry which is preliminary data.</text>
</comment>
<keyword evidence="4" id="KW-1133">Transmembrane helix</keyword>
<keyword evidence="1 2" id="KW-0175">Coiled coil</keyword>
<name>A0AAV3RB07_LITER</name>
<feature type="region of interest" description="Disordered" evidence="3">
    <location>
        <begin position="38"/>
        <end position="65"/>
    </location>
</feature>
<dbReference type="InterPro" id="IPR040265">
    <property type="entry name" value="CHUP1/IPGA1-like"/>
</dbReference>
<evidence type="ECO:0000256" key="2">
    <source>
        <dbReference type="SAM" id="Coils"/>
    </source>
</evidence>
<evidence type="ECO:0000313" key="5">
    <source>
        <dbReference type="EMBL" id="GAA0173564.1"/>
    </source>
</evidence>
<evidence type="ECO:0000313" key="6">
    <source>
        <dbReference type="Proteomes" id="UP001454036"/>
    </source>
</evidence>
<dbReference type="Proteomes" id="UP001454036">
    <property type="component" value="Unassembled WGS sequence"/>
</dbReference>
<feature type="coiled-coil region" evidence="2">
    <location>
        <begin position="146"/>
        <end position="351"/>
    </location>
</feature>
<dbReference type="EMBL" id="BAABME010008662">
    <property type="protein sequence ID" value="GAA0173564.1"/>
    <property type="molecule type" value="Genomic_DNA"/>
</dbReference>